<sequence length="155" mass="17063">MDPLFAGANAGKASPILAGPRSVIAVNSHLSIPVWPWWAGGRVVPVSLGGPLQDPFLLLAHQKHWFDPKDPLRQPFQQVASIVSELEAEDAPSFYQTTAFAKKLCAWKSAFHLHETNCQQHFRKHGMHHWRRTHDGIGSIGVGAHVAYLHAIAVA</sequence>
<organism evidence="1 2">
    <name type="scientific">Seminavis robusta</name>
    <dbReference type="NCBI Taxonomy" id="568900"/>
    <lineage>
        <taxon>Eukaryota</taxon>
        <taxon>Sar</taxon>
        <taxon>Stramenopiles</taxon>
        <taxon>Ochrophyta</taxon>
        <taxon>Bacillariophyta</taxon>
        <taxon>Bacillariophyceae</taxon>
        <taxon>Bacillariophycidae</taxon>
        <taxon>Naviculales</taxon>
        <taxon>Naviculaceae</taxon>
        <taxon>Seminavis</taxon>
    </lineage>
</organism>
<name>A0A9N8DM44_9STRA</name>
<keyword evidence="2" id="KW-1185">Reference proteome</keyword>
<accession>A0A9N8DM44</accession>
<reference evidence="1" key="1">
    <citation type="submission" date="2020-06" db="EMBL/GenBank/DDBJ databases">
        <authorList>
            <consortium name="Plant Systems Biology data submission"/>
        </authorList>
    </citation>
    <scope>NUCLEOTIDE SEQUENCE</scope>
    <source>
        <strain evidence="1">D6</strain>
    </source>
</reference>
<gene>
    <name evidence="1" type="ORF">SEMRO_131_G062360.1</name>
</gene>
<dbReference type="Proteomes" id="UP001153069">
    <property type="component" value="Unassembled WGS sequence"/>
</dbReference>
<dbReference type="EMBL" id="CAICTM010000130">
    <property type="protein sequence ID" value="CAB9502249.1"/>
    <property type="molecule type" value="Genomic_DNA"/>
</dbReference>
<evidence type="ECO:0000313" key="2">
    <source>
        <dbReference type="Proteomes" id="UP001153069"/>
    </source>
</evidence>
<comment type="caution">
    <text evidence="1">The sequence shown here is derived from an EMBL/GenBank/DDBJ whole genome shotgun (WGS) entry which is preliminary data.</text>
</comment>
<evidence type="ECO:0000313" key="1">
    <source>
        <dbReference type="EMBL" id="CAB9502249.1"/>
    </source>
</evidence>
<proteinExistence type="predicted"/>
<protein>
    <submittedName>
        <fullName evidence="1">Uncharacterized protein</fullName>
    </submittedName>
</protein>
<dbReference type="AlphaFoldDB" id="A0A9N8DM44"/>